<reference evidence="12" key="1">
    <citation type="submission" date="2021-07" db="EMBL/GenBank/DDBJ databases">
        <title>Draft genome of Mortierella alpina, strain LL118, isolated from an aspen leaf litter sample.</title>
        <authorList>
            <person name="Yang S."/>
            <person name="Vinatzer B.A."/>
        </authorList>
    </citation>
    <scope>NUCLEOTIDE SEQUENCE</scope>
    <source>
        <strain evidence="12">LL118</strain>
    </source>
</reference>
<dbReference type="InterPro" id="IPR002123">
    <property type="entry name" value="Plipid/glycerol_acylTrfase"/>
</dbReference>
<evidence type="ECO:0000256" key="2">
    <source>
        <dbReference type="ARBA" id="ARBA00008655"/>
    </source>
</evidence>
<dbReference type="PANTHER" id="PTHR23063:SF60">
    <property type="entry name" value="LYSOPHOSPHATIDIC ACID:OLEOYL-COA ACYLTRANSFERASE 1"/>
    <property type="match status" value="1"/>
</dbReference>
<evidence type="ECO:0000256" key="1">
    <source>
        <dbReference type="ARBA" id="ARBA00004370"/>
    </source>
</evidence>
<dbReference type="AlphaFoldDB" id="A0A9P8CW27"/>
<evidence type="ECO:0000313" key="12">
    <source>
        <dbReference type="EMBL" id="KAG9322658.1"/>
    </source>
</evidence>
<dbReference type="SUPFAM" id="SSF69593">
    <property type="entry name" value="Glycerol-3-phosphate (1)-acyltransferase"/>
    <property type="match status" value="1"/>
</dbReference>
<dbReference type="Pfam" id="PF01553">
    <property type="entry name" value="Acyltransferase"/>
    <property type="match status" value="1"/>
</dbReference>
<gene>
    <name evidence="12" type="ORF">KVV02_007925</name>
</gene>
<evidence type="ECO:0000256" key="4">
    <source>
        <dbReference type="ARBA" id="ARBA00022692"/>
    </source>
</evidence>
<feature type="domain" description="Phospholipid/glycerol acyltransferase" evidence="11">
    <location>
        <begin position="211"/>
        <end position="308"/>
    </location>
</feature>
<proteinExistence type="inferred from homology"/>
<dbReference type="GO" id="GO:0006629">
    <property type="term" value="P:lipid metabolic process"/>
    <property type="evidence" value="ECO:0007669"/>
    <property type="project" value="UniProtKB-KW"/>
</dbReference>
<evidence type="ECO:0000256" key="9">
    <source>
        <dbReference type="SAM" id="MobiDB-lite"/>
    </source>
</evidence>
<evidence type="ECO:0000256" key="3">
    <source>
        <dbReference type="ARBA" id="ARBA00022679"/>
    </source>
</evidence>
<keyword evidence="4 10" id="KW-0812">Transmembrane</keyword>
<keyword evidence="8" id="KW-0012">Acyltransferase</keyword>
<evidence type="ECO:0000256" key="5">
    <source>
        <dbReference type="ARBA" id="ARBA00022989"/>
    </source>
</evidence>
<dbReference type="PANTHER" id="PTHR23063">
    <property type="entry name" value="PHOSPHOLIPID ACYLTRANSFERASE"/>
    <property type="match status" value="1"/>
</dbReference>
<name>A0A9P8CW27_MORAP</name>
<feature type="non-terminal residue" evidence="12">
    <location>
        <position position="1"/>
    </location>
</feature>
<dbReference type="Proteomes" id="UP000717515">
    <property type="component" value="Unassembled WGS sequence"/>
</dbReference>
<evidence type="ECO:0000256" key="10">
    <source>
        <dbReference type="SAM" id="Phobius"/>
    </source>
</evidence>
<keyword evidence="6" id="KW-0443">Lipid metabolism</keyword>
<dbReference type="GO" id="GO:0016020">
    <property type="term" value="C:membrane"/>
    <property type="evidence" value="ECO:0007669"/>
    <property type="project" value="UniProtKB-SubCell"/>
</dbReference>
<dbReference type="EMBL" id="JAIFTL010000135">
    <property type="protein sequence ID" value="KAG9322658.1"/>
    <property type="molecule type" value="Genomic_DNA"/>
</dbReference>
<feature type="transmembrane region" description="Helical" evidence="10">
    <location>
        <begin position="161"/>
        <end position="183"/>
    </location>
</feature>
<keyword evidence="7 10" id="KW-0472">Membrane</keyword>
<accession>A0A9P8CW27</accession>
<protein>
    <recommendedName>
        <fullName evidence="11">Phospholipid/glycerol acyltransferase domain-containing protein</fullName>
    </recommendedName>
</protein>
<feature type="region of interest" description="Disordered" evidence="9">
    <location>
        <begin position="448"/>
        <end position="469"/>
    </location>
</feature>
<comment type="similarity">
    <text evidence="2">Belongs to the 1-acyl-sn-glycerol-3-phosphate acyltransferase family.</text>
</comment>
<organism evidence="12 13">
    <name type="scientific">Mortierella alpina</name>
    <name type="common">Oleaginous fungus</name>
    <name type="synonym">Mortierella renispora</name>
    <dbReference type="NCBI Taxonomy" id="64518"/>
    <lineage>
        <taxon>Eukaryota</taxon>
        <taxon>Fungi</taxon>
        <taxon>Fungi incertae sedis</taxon>
        <taxon>Mucoromycota</taxon>
        <taxon>Mortierellomycotina</taxon>
        <taxon>Mortierellomycetes</taxon>
        <taxon>Mortierellales</taxon>
        <taxon>Mortierellaceae</taxon>
        <taxon>Mortierella</taxon>
    </lineage>
</organism>
<dbReference type="GO" id="GO:0016746">
    <property type="term" value="F:acyltransferase activity"/>
    <property type="evidence" value="ECO:0007669"/>
    <property type="project" value="UniProtKB-KW"/>
</dbReference>
<comment type="caution">
    <text evidence="12">The sequence shown here is derived from an EMBL/GenBank/DDBJ whole genome shotgun (WGS) entry which is preliminary data.</text>
</comment>
<keyword evidence="3" id="KW-0808">Transferase</keyword>
<comment type="subcellular location">
    <subcellularLocation>
        <location evidence="1">Membrane</location>
    </subcellularLocation>
</comment>
<evidence type="ECO:0000256" key="8">
    <source>
        <dbReference type="ARBA" id="ARBA00023315"/>
    </source>
</evidence>
<sequence>RSRLLPQVTVCAYSTRVEHCVIPSAHPFEPDTSWKSSRAGGQVHHHHLHRLQGSLFALLQEDEECRPWTNSFQNFIYNRGFFFVYTYAVQDQGTGIQPFLPPVPANADHSPIQKIFTAILLIVKPLTGAIKLILVGTVALGLVILQTLGILLSPLAPIHRVYHRLISAVLLRLILALLGFFWIKREVVTLRRGRSSGSNKTQASNRRTAGASGELIVCNWSSYIDVLYLAFRYDPVFTQIYHETLTVRQVSLWEALLLSGSYPQLSPPEGVQTLPIVEFVKSMQKKGAGPVVVFPEGTTTNNRAILKFVPIFKDCSVPETSIDITIMALKYDYHKFAPTFTVGLDNSYRLGHLFRTCAQFYNTLSIKSLAPEESPSNVHFSALDGLSSTPSGAAIGTIEAVEEDVLGGVIVNLMGRVTRFRKLGLNVKDKADFLDYFILRNNGISATKKTAAAQRPSTSASGSGRPKRH</sequence>
<evidence type="ECO:0000256" key="6">
    <source>
        <dbReference type="ARBA" id="ARBA00023098"/>
    </source>
</evidence>
<evidence type="ECO:0000256" key="7">
    <source>
        <dbReference type="ARBA" id="ARBA00023136"/>
    </source>
</evidence>
<feature type="transmembrane region" description="Helical" evidence="10">
    <location>
        <begin position="132"/>
        <end position="155"/>
    </location>
</feature>
<evidence type="ECO:0000259" key="11">
    <source>
        <dbReference type="Pfam" id="PF01553"/>
    </source>
</evidence>
<evidence type="ECO:0000313" key="13">
    <source>
        <dbReference type="Proteomes" id="UP000717515"/>
    </source>
</evidence>
<keyword evidence="5 10" id="KW-1133">Transmembrane helix</keyword>